<dbReference type="Pfam" id="PF04542">
    <property type="entry name" value="Sigma70_r2"/>
    <property type="match status" value="1"/>
</dbReference>
<evidence type="ECO:0000256" key="3">
    <source>
        <dbReference type="ARBA" id="ARBA00023082"/>
    </source>
</evidence>
<dbReference type="Pfam" id="PF08281">
    <property type="entry name" value="Sigma70_r4_2"/>
    <property type="match status" value="1"/>
</dbReference>
<dbReference type="EMBL" id="CP002467">
    <property type="protein sequence ID" value="ADV83558.1"/>
    <property type="molecule type" value="Genomic_DNA"/>
</dbReference>
<dbReference type="HOGENOM" id="CLU_047691_1_2_0"/>
<dbReference type="NCBIfam" id="TIGR02937">
    <property type="entry name" value="sigma70-ECF"/>
    <property type="match status" value="1"/>
</dbReference>
<name>E8V3E5_TERSS</name>
<dbReference type="PANTHER" id="PTHR43133">
    <property type="entry name" value="RNA POLYMERASE ECF-TYPE SIGMA FACTO"/>
    <property type="match status" value="1"/>
</dbReference>
<keyword evidence="3" id="KW-0731">Sigma factor</keyword>
<gene>
    <name evidence="7" type="ordered locus">AciPR4_2785</name>
</gene>
<dbReference type="Proteomes" id="UP000006844">
    <property type="component" value="Chromosome"/>
</dbReference>
<dbReference type="STRING" id="401053.AciPR4_2785"/>
<dbReference type="InterPro" id="IPR013249">
    <property type="entry name" value="RNA_pol_sigma70_r4_t2"/>
</dbReference>
<dbReference type="InterPro" id="IPR013325">
    <property type="entry name" value="RNA_pol_sigma_r2"/>
</dbReference>
<keyword evidence="8" id="KW-1185">Reference proteome</keyword>
<dbReference type="eggNOG" id="COG1595">
    <property type="taxonomic scope" value="Bacteria"/>
</dbReference>
<keyword evidence="2" id="KW-0805">Transcription regulation</keyword>
<sequence>MINQVTTMPDSFHNEVYAEDVSLLSATVAKQKNIGLLHYRTSLYSYAMSLTRSREDSEDLVQETFARAIPGQKDLLAESNMKGWLFTILKHIWFNELRRRRNAPQSISASPDADIFDSIPSDSLGPSEIYMKLFERKQVQESIQGLSPRLREIIVLREYAELSYRDIAAVLGCPMGTVMSRLTRARQKLQVSLSAMA</sequence>
<dbReference type="AlphaFoldDB" id="E8V3E5"/>
<dbReference type="GO" id="GO:0003677">
    <property type="term" value="F:DNA binding"/>
    <property type="evidence" value="ECO:0007669"/>
    <property type="project" value="InterPro"/>
</dbReference>
<dbReference type="SUPFAM" id="SSF88659">
    <property type="entry name" value="Sigma3 and sigma4 domains of RNA polymerase sigma factors"/>
    <property type="match status" value="1"/>
</dbReference>
<dbReference type="CDD" id="cd06171">
    <property type="entry name" value="Sigma70_r4"/>
    <property type="match status" value="1"/>
</dbReference>
<proteinExistence type="inferred from homology"/>
<dbReference type="PANTHER" id="PTHR43133:SF25">
    <property type="entry name" value="RNA POLYMERASE SIGMA FACTOR RFAY-RELATED"/>
    <property type="match status" value="1"/>
</dbReference>
<dbReference type="Gene3D" id="1.10.10.10">
    <property type="entry name" value="Winged helix-like DNA-binding domain superfamily/Winged helix DNA-binding domain"/>
    <property type="match status" value="1"/>
</dbReference>
<dbReference type="InterPro" id="IPR013324">
    <property type="entry name" value="RNA_pol_sigma_r3/r4-like"/>
</dbReference>
<dbReference type="InterPro" id="IPR039425">
    <property type="entry name" value="RNA_pol_sigma-70-like"/>
</dbReference>
<comment type="similarity">
    <text evidence="1">Belongs to the sigma-70 factor family. ECF subfamily.</text>
</comment>
<evidence type="ECO:0000256" key="1">
    <source>
        <dbReference type="ARBA" id="ARBA00010641"/>
    </source>
</evidence>
<reference evidence="7 8" key="1">
    <citation type="journal article" date="2012" name="Stand. Genomic Sci.">
        <title>Complete genome sequence of Terriglobus saanensis type strain SP1PR4(T), an Acidobacteria from tundra soil.</title>
        <authorList>
            <person name="Rawat S.R."/>
            <person name="Mannisto M.K."/>
            <person name="Starovoytov V."/>
            <person name="Goodwin L."/>
            <person name="Nolan M."/>
            <person name="Hauser L."/>
            <person name="Land M."/>
            <person name="Davenport K.W."/>
            <person name="Woyke T."/>
            <person name="Haggblom M.M."/>
        </authorList>
    </citation>
    <scope>NUCLEOTIDE SEQUENCE</scope>
    <source>
        <strain evidence="8">ATCC BAA-1853 / DSM 23119 / SP1PR4</strain>
    </source>
</reference>
<dbReference type="GO" id="GO:0006352">
    <property type="term" value="P:DNA-templated transcription initiation"/>
    <property type="evidence" value="ECO:0007669"/>
    <property type="project" value="InterPro"/>
</dbReference>
<feature type="domain" description="RNA polymerase sigma-70 region 2" evidence="5">
    <location>
        <begin position="38"/>
        <end position="101"/>
    </location>
</feature>
<evidence type="ECO:0000259" key="6">
    <source>
        <dbReference type="Pfam" id="PF08281"/>
    </source>
</evidence>
<dbReference type="KEGG" id="tsa:AciPR4_2785"/>
<organism evidence="7 8">
    <name type="scientific">Terriglobus saanensis (strain ATCC BAA-1853 / DSM 23119 / SP1PR4)</name>
    <dbReference type="NCBI Taxonomy" id="401053"/>
    <lineage>
        <taxon>Bacteria</taxon>
        <taxon>Pseudomonadati</taxon>
        <taxon>Acidobacteriota</taxon>
        <taxon>Terriglobia</taxon>
        <taxon>Terriglobales</taxon>
        <taxon>Acidobacteriaceae</taxon>
        <taxon>Terriglobus</taxon>
    </lineage>
</organism>
<keyword evidence="4" id="KW-0804">Transcription</keyword>
<dbReference type="SUPFAM" id="SSF88946">
    <property type="entry name" value="Sigma2 domain of RNA polymerase sigma factors"/>
    <property type="match status" value="1"/>
</dbReference>
<evidence type="ECO:0000313" key="8">
    <source>
        <dbReference type="Proteomes" id="UP000006844"/>
    </source>
</evidence>
<evidence type="ECO:0000259" key="5">
    <source>
        <dbReference type="Pfam" id="PF04542"/>
    </source>
</evidence>
<dbReference type="RefSeq" id="WP_013569291.1">
    <property type="nucleotide sequence ID" value="NC_014963.1"/>
</dbReference>
<dbReference type="Gene3D" id="1.10.1740.10">
    <property type="match status" value="1"/>
</dbReference>
<dbReference type="InterPro" id="IPR036388">
    <property type="entry name" value="WH-like_DNA-bd_sf"/>
</dbReference>
<protein>
    <submittedName>
        <fullName evidence="7">RNA polymerase, sigma-24 subunit, ECF subfamily</fullName>
    </submittedName>
</protein>
<evidence type="ECO:0000313" key="7">
    <source>
        <dbReference type="EMBL" id="ADV83558.1"/>
    </source>
</evidence>
<evidence type="ECO:0000256" key="2">
    <source>
        <dbReference type="ARBA" id="ARBA00023015"/>
    </source>
</evidence>
<dbReference type="InterPro" id="IPR014284">
    <property type="entry name" value="RNA_pol_sigma-70_dom"/>
</dbReference>
<dbReference type="InterPro" id="IPR007627">
    <property type="entry name" value="RNA_pol_sigma70_r2"/>
</dbReference>
<dbReference type="GO" id="GO:0016987">
    <property type="term" value="F:sigma factor activity"/>
    <property type="evidence" value="ECO:0007669"/>
    <property type="project" value="UniProtKB-KW"/>
</dbReference>
<accession>E8V3E5</accession>
<evidence type="ECO:0000256" key="4">
    <source>
        <dbReference type="ARBA" id="ARBA00023163"/>
    </source>
</evidence>
<feature type="domain" description="RNA polymerase sigma factor 70 region 4 type 2" evidence="6">
    <location>
        <begin position="137"/>
        <end position="189"/>
    </location>
</feature>